<comment type="caution">
    <text evidence="1">The sequence shown here is derived from an EMBL/GenBank/DDBJ whole genome shotgun (WGS) entry which is preliminary data.</text>
</comment>
<keyword evidence="2" id="KW-1185">Reference proteome</keyword>
<protein>
    <submittedName>
        <fullName evidence="1">Uncharacterized protein</fullName>
    </submittedName>
</protein>
<gene>
    <name evidence="1" type="ORF">Syun_029969</name>
</gene>
<name>A0AAP0E8Y1_9MAGN</name>
<reference evidence="1 2" key="1">
    <citation type="submission" date="2024-01" db="EMBL/GenBank/DDBJ databases">
        <title>Genome assemblies of Stephania.</title>
        <authorList>
            <person name="Yang L."/>
        </authorList>
    </citation>
    <scope>NUCLEOTIDE SEQUENCE [LARGE SCALE GENOMIC DNA]</scope>
    <source>
        <strain evidence="1">YNDBR</strain>
        <tissue evidence="1">Leaf</tissue>
    </source>
</reference>
<accession>A0AAP0E8Y1</accession>
<sequence length="57" mass="6621">MALNQIRVWISFSGCLELENREYNLILSTTQYVSVLIPLISMRVPMTLFVALKFQKT</sequence>
<dbReference type="Proteomes" id="UP001420932">
    <property type="component" value="Unassembled WGS sequence"/>
</dbReference>
<dbReference type="AlphaFoldDB" id="A0AAP0E8Y1"/>
<evidence type="ECO:0000313" key="1">
    <source>
        <dbReference type="EMBL" id="KAK9087575.1"/>
    </source>
</evidence>
<evidence type="ECO:0000313" key="2">
    <source>
        <dbReference type="Proteomes" id="UP001420932"/>
    </source>
</evidence>
<organism evidence="1 2">
    <name type="scientific">Stephania yunnanensis</name>
    <dbReference type="NCBI Taxonomy" id="152371"/>
    <lineage>
        <taxon>Eukaryota</taxon>
        <taxon>Viridiplantae</taxon>
        <taxon>Streptophyta</taxon>
        <taxon>Embryophyta</taxon>
        <taxon>Tracheophyta</taxon>
        <taxon>Spermatophyta</taxon>
        <taxon>Magnoliopsida</taxon>
        <taxon>Ranunculales</taxon>
        <taxon>Menispermaceae</taxon>
        <taxon>Menispermoideae</taxon>
        <taxon>Cissampelideae</taxon>
        <taxon>Stephania</taxon>
    </lineage>
</organism>
<dbReference type="EMBL" id="JBBNAF010000013">
    <property type="protein sequence ID" value="KAK9087575.1"/>
    <property type="molecule type" value="Genomic_DNA"/>
</dbReference>
<proteinExistence type="predicted"/>